<evidence type="ECO:0000256" key="5">
    <source>
        <dbReference type="ARBA" id="ARBA00023004"/>
    </source>
</evidence>
<dbReference type="AlphaFoldDB" id="A0A1J1DVN4"/>
<organism evidence="10">
    <name type="scientific">Chamberlinius hualienensis</name>
    <dbReference type="NCBI Taxonomy" id="1551368"/>
    <lineage>
        <taxon>Eukaryota</taxon>
        <taxon>Metazoa</taxon>
        <taxon>Ecdysozoa</taxon>
        <taxon>Arthropoda</taxon>
        <taxon>Myriapoda</taxon>
        <taxon>Diplopoda</taxon>
        <taxon>Helminthomorpha</taxon>
        <taxon>Polydesmida</taxon>
        <taxon>Paradoxosomatidae</taxon>
        <taxon>Chamberlinius</taxon>
    </lineage>
</organism>
<evidence type="ECO:0000256" key="8">
    <source>
        <dbReference type="RuleBase" id="RU000461"/>
    </source>
</evidence>
<sequence length="492" mass="56318">MDLWNIFAWIFAIIILSVTYWYMTIPKNLPPGAAGLPIVGYLPFFNLQPHITLDKLAQKFGNIYYVYMGSQLSLVLNDFESIKQAFLTQGDTFAGRCHLTEFEDINGEISGIIMTDGEFWKQHRRFILRNLRDSGVGKLTIEPLILNEIQYFLTELRKHDGKGHFDLKHYLSASLTNNINILLHGKRYDYAHPMVADTLQAIKDFEEIGQVLPLETFFPWLKPLLIKLNTKRMAKLVNLRTAGDERMASVIKETASTFVAGQTDNYVQAFLNERNNRLKHNPNEAIFTDKGLIAIGLDLTNAGTDTSASTLAWTAMYMAKYPKIQRKVQDEIDSVIGQREPSYNDRNNTPYVEAIINEIHRIVSLVPVSVPHRVMHDTTLCGYNIPKDTMVLPNLRAVHYDQKLWGDPENFRPERFIGSNGECLKPEYLLPFSIGKRACAGEPLARMELYLYFVSLMQNFTFLEPEGLELSFESIPGFLRQPKIRLISIKSR</sequence>
<dbReference type="GO" id="GO:0006082">
    <property type="term" value="P:organic acid metabolic process"/>
    <property type="evidence" value="ECO:0007669"/>
    <property type="project" value="TreeGrafter"/>
</dbReference>
<dbReference type="PANTHER" id="PTHR24300">
    <property type="entry name" value="CYTOCHROME P450 508A4-RELATED"/>
    <property type="match status" value="1"/>
</dbReference>
<dbReference type="InterPro" id="IPR050182">
    <property type="entry name" value="Cytochrome_P450_fam2"/>
</dbReference>
<keyword evidence="6 8" id="KW-0503">Monooxygenase</keyword>
<dbReference type="GO" id="GO:0005737">
    <property type="term" value="C:cytoplasm"/>
    <property type="evidence" value="ECO:0007669"/>
    <property type="project" value="TreeGrafter"/>
</dbReference>
<dbReference type="GO" id="GO:0016712">
    <property type="term" value="F:oxidoreductase activity, acting on paired donors, with incorporation or reduction of molecular oxygen, reduced flavin or flavoprotein as one donor, and incorporation of one atom of oxygen"/>
    <property type="evidence" value="ECO:0007669"/>
    <property type="project" value="TreeGrafter"/>
</dbReference>
<dbReference type="InterPro" id="IPR017972">
    <property type="entry name" value="Cyt_P450_CS"/>
</dbReference>
<evidence type="ECO:0000256" key="3">
    <source>
        <dbReference type="ARBA" id="ARBA00022723"/>
    </source>
</evidence>
<dbReference type="PANTHER" id="PTHR24300:SF403">
    <property type="entry name" value="CYTOCHROME P450 306A1"/>
    <property type="match status" value="1"/>
</dbReference>
<name>A0A1J1DVN4_9MYRI</name>
<comment type="cofactor">
    <cofactor evidence="1 7">
        <name>heme</name>
        <dbReference type="ChEBI" id="CHEBI:30413"/>
    </cofactor>
</comment>
<keyword evidence="9" id="KW-0812">Transmembrane</keyword>
<proteinExistence type="evidence at transcript level"/>
<dbReference type="InterPro" id="IPR001128">
    <property type="entry name" value="Cyt_P450"/>
</dbReference>
<comment type="similarity">
    <text evidence="2 8">Belongs to the cytochrome P450 family.</text>
</comment>
<dbReference type="InterPro" id="IPR002401">
    <property type="entry name" value="Cyt_P450_E_grp-I"/>
</dbReference>
<gene>
    <name evidence="10" type="primary">cyp3200b3</name>
</gene>
<keyword evidence="3 7" id="KW-0479">Metal-binding</keyword>
<keyword evidence="5 7" id="KW-0408">Iron</keyword>
<keyword evidence="9" id="KW-1133">Transmembrane helix</keyword>
<dbReference type="PRINTS" id="PR00385">
    <property type="entry name" value="P450"/>
</dbReference>
<dbReference type="GO" id="GO:0020037">
    <property type="term" value="F:heme binding"/>
    <property type="evidence" value="ECO:0007669"/>
    <property type="project" value="InterPro"/>
</dbReference>
<protein>
    <submittedName>
        <fullName evidence="10">Cytochrome P450 3200B3</fullName>
    </submittedName>
</protein>
<evidence type="ECO:0000256" key="4">
    <source>
        <dbReference type="ARBA" id="ARBA00023002"/>
    </source>
</evidence>
<dbReference type="Pfam" id="PF00067">
    <property type="entry name" value="p450"/>
    <property type="match status" value="1"/>
</dbReference>
<evidence type="ECO:0000256" key="6">
    <source>
        <dbReference type="ARBA" id="ARBA00023033"/>
    </source>
</evidence>
<dbReference type="GO" id="GO:0006805">
    <property type="term" value="P:xenobiotic metabolic process"/>
    <property type="evidence" value="ECO:0007669"/>
    <property type="project" value="TreeGrafter"/>
</dbReference>
<dbReference type="PRINTS" id="PR00463">
    <property type="entry name" value="EP450I"/>
</dbReference>
<evidence type="ECO:0000256" key="7">
    <source>
        <dbReference type="PIRSR" id="PIRSR602401-1"/>
    </source>
</evidence>
<evidence type="ECO:0000256" key="2">
    <source>
        <dbReference type="ARBA" id="ARBA00010617"/>
    </source>
</evidence>
<dbReference type="Gene3D" id="1.10.630.10">
    <property type="entry name" value="Cytochrome P450"/>
    <property type="match status" value="1"/>
</dbReference>
<dbReference type="PROSITE" id="PS00086">
    <property type="entry name" value="CYTOCHROME_P450"/>
    <property type="match status" value="1"/>
</dbReference>
<feature type="transmembrane region" description="Helical" evidence="9">
    <location>
        <begin position="6"/>
        <end position="23"/>
    </location>
</feature>
<dbReference type="EMBL" id="LC125372">
    <property type="protein sequence ID" value="BAV93922.1"/>
    <property type="molecule type" value="mRNA"/>
</dbReference>
<feature type="binding site" description="axial binding residue" evidence="7">
    <location>
        <position position="439"/>
    </location>
    <ligand>
        <name>heme</name>
        <dbReference type="ChEBI" id="CHEBI:30413"/>
    </ligand>
    <ligandPart>
        <name>Fe</name>
        <dbReference type="ChEBI" id="CHEBI:18248"/>
    </ligandPart>
</feature>
<dbReference type="SUPFAM" id="SSF48264">
    <property type="entry name" value="Cytochrome P450"/>
    <property type="match status" value="1"/>
</dbReference>
<keyword evidence="7 8" id="KW-0349">Heme</keyword>
<dbReference type="GO" id="GO:0005506">
    <property type="term" value="F:iron ion binding"/>
    <property type="evidence" value="ECO:0007669"/>
    <property type="project" value="InterPro"/>
</dbReference>
<keyword evidence="4 8" id="KW-0560">Oxidoreductase</keyword>
<accession>A0A1J1DVN4</accession>
<dbReference type="InterPro" id="IPR036396">
    <property type="entry name" value="Cyt_P450_sf"/>
</dbReference>
<keyword evidence="9" id="KW-0472">Membrane</keyword>
<evidence type="ECO:0000256" key="9">
    <source>
        <dbReference type="SAM" id="Phobius"/>
    </source>
</evidence>
<reference evidence="10" key="1">
    <citation type="journal article" date="2017" name="FEBS Open Bio">
        <title>A novel cytochrome P450, CYP3201B1, is involved in (R)-mandelonitrile biosynthesis in a cyanogenic millipede.</title>
        <authorList>
            <person name="Yamaguchi T."/>
            <person name="Kuwahara Y."/>
            <person name="Asano Y."/>
        </authorList>
    </citation>
    <scope>NUCLEOTIDE SEQUENCE</scope>
</reference>
<evidence type="ECO:0000256" key="1">
    <source>
        <dbReference type="ARBA" id="ARBA00001971"/>
    </source>
</evidence>
<dbReference type="GO" id="GO:0008395">
    <property type="term" value="F:steroid hydroxylase activity"/>
    <property type="evidence" value="ECO:0007669"/>
    <property type="project" value="TreeGrafter"/>
</dbReference>
<dbReference type="FunFam" id="1.10.630.10:FF:000036">
    <property type="entry name" value="CYtochrome P450 family"/>
    <property type="match status" value="1"/>
</dbReference>
<evidence type="ECO:0000313" key="10">
    <source>
        <dbReference type="EMBL" id="BAV93922.1"/>
    </source>
</evidence>